<keyword evidence="3" id="KW-1185">Reference proteome</keyword>
<organism evidence="2 3">
    <name type="scientific">Stylosanthes scabra</name>
    <dbReference type="NCBI Taxonomy" id="79078"/>
    <lineage>
        <taxon>Eukaryota</taxon>
        <taxon>Viridiplantae</taxon>
        <taxon>Streptophyta</taxon>
        <taxon>Embryophyta</taxon>
        <taxon>Tracheophyta</taxon>
        <taxon>Spermatophyta</taxon>
        <taxon>Magnoliopsida</taxon>
        <taxon>eudicotyledons</taxon>
        <taxon>Gunneridae</taxon>
        <taxon>Pentapetalae</taxon>
        <taxon>rosids</taxon>
        <taxon>fabids</taxon>
        <taxon>Fabales</taxon>
        <taxon>Fabaceae</taxon>
        <taxon>Papilionoideae</taxon>
        <taxon>50 kb inversion clade</taxon>
        <taxon>dalbergioids sensu lato</taxon>
        <taxon>Dalbergieae</taxon>
        <taxon>Pterocarpus clade</taxon>
        <taxon>Stylosanthes</taxon>
    </lineage>
</organism>
<gene>
    <name evidence="2" type="ORF">PIB30_058574</name>
</gene>
<sequence length="332" mass="37582">MNPNLQRPLPKPTPPTSKPPFHHHQLDNSTSSSSSLFSSIFLTRSPTNIIILSVHHNHHHFGSTTLNTIFKIFCLGRNPRLAKTLEGFWCDLVFFSSDLQEVKERVGSTGLGFSYIGWLTKYERSGVLRPSFTFLLRPKRFFEPDAIFELGFRNGPYGDKILTTIQDPQKGVGKVPKKVVWVTSVLPRHSLTGNHAWYLFRVVVGCRKITDAWGVGSPTTRSRSVRKYEDSDENPNSDLAVVKKRRYHFNDKTFIHPLHSIRFDPDRPYELPVESLLALRRRGPSKNKDSSPQESGPFRRASPTLQHSPLSPVIRHGSPSSPSKIVSPIQGQ</sequence>
<feature type="region of interest" description="Disordered" evidence="1">
    <location>
        <begin position="1"/>
        <end position="31"/>
    </location>
</feature>
<evidence type="ECO:0000313" key="3">
    <source>
        <dbReference type="Proteomes" id="UP001341840"/>
    </source>
</evidence>
<evidence type="ECO:0000313" key="2">
    <source>
        <dbReference type="EMBL" id="MED6112091.1"/>
    </source>
</evidence>
<accession>A0ABU6QKM0</accession>
<feature type="region of interest" description="Disordered" evidence="1">
    <location>
        <begin position="280"/>
        <end position="332"/>
    </location>
</feature>
<feature type="compositionally biased region" description="Pro residues" evidence="1">
    <location>
        <begin position="9"/>
        <end position="18"/>
    </location>
</feature>
<dbReference type="Proteomes" id="UP001341840">
    <property type="component" value="Unassembled WGS sequence"/>
</dbReference>
<feature type="compositionally biased region" description="Low complexity" evidence="1">
    <location>
        <begin position="318"/>
        <end position="332"/>
    </location>
</feature>
<name>A0ABU6QKM0_9FABA</name>
<reference evidence="2 3" key="1">
    <citation type="journal article" date="2023" name="Plants (Basel)">
        <title>Bridging the Gap: Combining Genomics and Transcriptomics Approaches to Understand Stylosanthes scabra, an Orphan Legume from the Brazilian Caatinga.</title>
        <authorList>
            <person name="Ferreira-Neto J.R.C."/>
            <person name="da Silva M.D."/>
            <person name="Binneck E."/>
            <person name="de Melo N.F."/>
            <person name="da Silva R.H."/>
            <person name="de Melo A.L.T.M."/>
            <person name="Pandolfi V."/>
            <person name="Bustamante F.O."/>
            <person name="Brasileiro-Vidal A.C."/>
            <person name="Benko-Iseppon A.M."/>
        </authorList>
    </citation>
    <scope>NUCLEOTIDE SEQUENCE [LARGE SCALE GENOMIC DNA]</scope>
    <source>
        <tissue evidence="2">Leaves</tissue>
    </source>
</reference>
<protein>
    <submittedName>
        <fullName evidence="2">Uncharacterized protein</fullName>
    </submittedName>
</protein>
<proteinExistence type="predicted"/>
<feature type="region of interest" description="Disordered" evidence="1">
    <location>
        <begin position="216"/>
        <end position="236"/>
    </location>
</feature>
<evidence type="ECO:0000256" key="1">
    <source>
        <dbReference type="SAM" id="MobiDB-lite"/>
    </source>
</evidence>
<comment type="caution">
    <text evidence="2">The sequence shown here is derived from an EMBL/GenBank/DDBJ whole genome shotgun (WGS) entry which is preliminary data.</text>
</comment>
<dbReference type="EMBL" id="JASCZI010000494">
    <property type="protein sequence ID" value="MED6112091.1"/>
    <property type="molecule type" value="Genomic_DNA"/>
</dbReference>